<reference evidence="1" key="1">
    <citation type="submission" date="2020-04" db="EMBL/GenBank/DDBJ databases">
        <authorList>
            <person name="Chiriac C."/>
            <person name="Salcher M."/>
            <person name="Ghai R."/>
            <person name="Kavagutti S V."/>
        </authorList>
    </citation>
    <scope>NUCLEOTIDE SEQUENCE</scope>
</reference>
<accession>A0A6J5LWX4</accession>
<name>A0A6J5LWX4_9CAUD</name>
<sequence length="184" mass="21257">MFGSKITKEEKRQALLWAASGMGYTEISRKLDGKISKQRVAQLCRKAGIDAMSVKKSEELRIQDEKRKLKFGFFFTQEVEKTDVAAYKAAYKKFLNKKNYGHWDFDIDFTDLSFPKHCPILGMELNYFTHGQETSAEFDRIDSTKGYVKGNVWVISRRANRIKNDGTAEEHRLISNAMFKHGVK</sequence>
<proteinExistence type="predicted"/>
<organism evidence="1">
    <name type="scientific">uncultured Caudovirales phage</name>
    <dbReference type="NCBI Taxonomy" id="2100421"/>
    <lineage>
        <taxon>Viruses</taxon>
        <taxon>Duplodnaviria</taxon>
        <taxon>Heunggongvirae</taxon>
        <taxon>Uroviricota</taxon>
        <taxon>Caudoviricetes</taxon>
        <taxon>Peduoviridae</taxon>
        <taxon>Maltschvirus</taxon>
        <taxon>Maltschvirus maltsch</taxon>
    </lineage>
</organism>
<dbReference type="Gene3D" id="3.30.40.220">
    <property type="match status" value="1"/>
</dbReference>
<protein>
    <submittedName>
        <fullName evidence="1">Uncharacterized protein</fullName>
    </submittedName>
</protein>
<gene>
    <name evidence="1" type="ORF">UFOVP336_11</name>
</gene>
<evidence type="ECO:0000313" key="1">
    <source>
        <dbReference type="EMBL" id="CAB4138998.1"/>
    </source>
</evidence>
<dbReference type="EMBL" id="LR796359">
    <property type="protein sequence ID" value="CAB4138998.1"/>
    <property type="molecule type" value="Genomic_DNA"/>
</dbReference>